<dbReference type="InterPro" id="IPR011006">
    <property type="entry name" value="CheY-like_superfamily"/>
</dbReference>
<dbReference type="RefSeq" id="WP_265721554.1">
    <property type="nucleotide sequence ID" value="NZ_JAPIVK010000012.1"/>
</dbReference>
<comment type="caution">
    <text evidence="4">The sequence shown here is derived from an EMBL/GenBank/DDBJ whole genome shotgun (WGS) entry which is preliminary data.</text>
</comment>
<organism evidence="4 5">
    <name type="scientific">Microbulbifer halophilus</name>
    <dbReference type="NCBI Taxonomy" id="453963"/>
    <lineage>
        <taxon>Bacteria</taxon>
        <taxon>Pseudomonadati</taxon>
        <taxon>Pseudomonadota</taxon>
        <taxon>Gammaproteobacteria</taxon>
        <taxon>Cellvibrionales</taxon>
        <taxon>Microbulbiferaceae</taxon>
        <taxon>Microbulbifer</taxon>
    </lineage>
</organism>
<reference evidence="5" key="1">
    <citation type="journal article" date="2019" name="Int. J. Syst. Evol. Microbiol.">
        <title>The Global Catalogue of Microorganisms (GCM) 10K type strain sequencing project: providing services to taxonomists for standard genome sequencing and annotation.</title>
        <authorList>
            <consortium name="The Broad Institute Genomics Platform"/>
            <consortium name="The Broad Institute Genome Sequencing Center for Infectious Disease"/>
            <person name="Wu L."/>
            <person name="Ma J."/>
        </authorList>
    </citation>
    <scope>NUCLEOTIDE SEQUENCE [LARGE SCALE GENOMIC DNA]</scope>
    <source>
        <strain evidence="5">KCTC 12848</strain>
    </source>
</reference>
<evidence type="ECO:0000259" key="3">
    <source>
        <dbReference type="PROSITE" id="PS50110"/>
    </source>
</evidence>
<gene>
    <name evidence="4" type="ORF">ACFSKX_11305</name>
</gene>
<dbReference type="PANTHER" id="PTHR45339:SF5">
    <property type="entry name" value="HISTIDINE KINASE"/>
    <property type="match status" value="1"/>
</dbReference>
<dbReference type="SMART" id="SM00448">
    <property type="entry name" value="REC"/>
    <property type="match status" value="1"/>
</dbReference>
<proteinExistence type="predicted"/>
<dbReference type="CDD" id="cd17546">
    <property type="entry name" value="REC_hyHK_CKI1_RcsC-like"/>
    <property type="match status" value="1"/>
</dbReference>
<dbReference type="Pfam" id="PF00072">
    <property type="entry name" value="Response_reg"/>
    <property type="match status" value="1"/>
</dbReference>
<dbReference type="SUPFAM" id="SSF52172">
    <property type="entry name" value="CheY-like"/>
    <property type="match status" value="1"/>
</dbReference>
<sequence length="244" mass="27974">MNILIAEDDPAIQVFDRALMSKWNFDFDLASDGEEAVNYALKSRGRYDFCLMDVEMPGVNGIEATRFIRRELPYFPIVAVTANPGYRDQCLSAGMDDFIQKPCTPGRLFEVIKDLSVKPLLVKFGEDEILVIEGRTMNPKEMQELRELRKQSLTKLKLVGLDHSFVVHKNIQNKISHDLIGEGKEISEFIDRSPSEPGRCQLYKANLYVTKDMLLPEELEEEIWKENEGVEKYSSPAERYASDE</sequence>
<name>A0ABW5ECP1_9GAMM</name>
<dbReference type="EMBL" id="JBHUJD010000013">
    <property type="protein sequence ID" value="MFD2311002.1"/>
    <property type="molecule type" value="Genomic_DNA"/>
</dbReference>
<evidence type="ECO:0000256" key="2">
    <source>
        <dbReference type="PROSITE-ProRule" id="PRU00169"/>
    </source>
</evidence>
<dbReference type="Proteomes" id="UP001597425">
    <property type="component" value="Unassembled WGS sequence"/>
</dbReference>
<evidence type="ECO:0000313" key="4">
    <source>
        <dbReference type="EMBL" id="MFD2311002.1"/>
    </source>
</evidence>
<protein>
    <submittedName>
        <fullName evidence="4">Response regulator</fullName>
    </submittedName>
</protein>
<evidence type="ECO:0000256" key="1">
    <source>
        <dbReference type="ARBA" id="ARBA00022553"/>
    </source>
</evidence>
<dbReference type="PROSITE" id="PS50110">
    <property type="entry name" value="RESPONSE_REGULATORY"/>
    <property type="match status" value="1"/>
</dbReference>
<feature type="domain" description="Response regulatory" evidence="3">
    <location>
        <begin position="2"/>
        <end position="116"/>
    </location>
</feature>
<evidence type="ECO:0000313" key="5">
    <source>
        <dbReference type="Proteomes" id="UP001597425"/>
    </source>
</evidence>
<dbReference type="PANTHER" id="PTHR45339">
    <property type="entry name" value="HYBRID SIGNAL TRANSDUCTION HISTIDINE KINASE J"/>
    <property type="match status" value="1"/>
</dbReference>
<dbReference type="Gene3D" id="3.40.50.2300">
    <property type="match status" value="1"/>
</dbReference>
<feature type="modified residue" description="4-aspartylphosphate" evidence="2">
    <location>
        <position position="53"/>
    </location>
</feature>
<accession>A0ABW5ECP1</accession>
<dbReference type="InterPro" id="IPR001789">
    <property type="entry name" value="Sig_transdc_resp-reg_receiver"/>
</dbReference>
<keyword evidence="1 2" id="KW-0597">Phosphoprotein</keyword>
<keyword evidence="5" id="KW-1185">Reference proteome</keyword>